<dbReference type="OrthoDB" id="1795770at2"/>
<accession>A0A1Q8R1V9</accession>
<gene>
    <name evidence="2" type="ORF">DSOL_0292</name>
</gene>
<keyword evidence="1" id="KW-1133">Transmembrane helix</keyword>
<evidence type="ECO:0000313" key="3">
    <source>
        <dbReference type="Proteomes" id="UP000186102"/>
    </source>
</evidence>
<keyword evidence="1" id="KW-0472">Membrane</keyword>
<dbReference type="AlphaFoldDB" id="A0A1Q8R1V9"/>
<dbReference type="Proteomes" id="UP000186102">
    <property type="component" value="Unassembled WGS sequence"/>
</dbReference>
<proteinExistence type="predicted"/>
<keyword evidence="3" id="KW-1185">Reference proteome</keyword>
<comment type="caution">
    <text evidence="2">The sequence shown here is derived from an EMBL/GenBank/DDBJ whole genome shotgun (WGS) entry which is preliminary data.</text>
</comment>
<dbReference type="RefSeq" id="WP_075363127.1">
    <property type="nucleotide sequence ID" value="NZ_MLBF01000002.1"/>
</dbReference>
<name>A0A1Q8R1V9_9FIRM</name>
<evidence type="ECO:0000256" key="1">
    <source>
        <dbReference type="SAM" id="Phobius"/>
    </source>
</evidence>
<evidence type="ECO:0000313" key="2">
    <source>
        <dbReference type="EMBL" id="OLN33582.1"/>
    </source>
</evidence>
<organism evidence="2 3">
    <name type="scientific">Desulfosporosinus metallidurans</name>
    <dbReference type="NCBI Taxonomy" id="1888891"/>
    <lineage>
        <taxon>Bacteria</taxon>
        <taxon>Bacillati</taxon>
        <taxon>Bacillota</taxon>
        <taxon>Clostridia</taxon>
        <taxon>Eubacteriales</taxon>
        <taxon>Desulfitobacteriaceae</taxon>
        <taxon>Desulfosporosinus</taxon>
    </lineage>
</organism>
<keyword evidence="1" id="KW-0812">Transmembrane</keyword>
<feature type="transmembrane region" description="Helical" evidence="1">
    <location>
        <begin position="164"/>
        <end position="188"/>
    </location>
</feature>
<reference evidence="2 3" key="1">
    <citation type="submission" date="2016-09" db="EMBL/GenBank/DDBJ databases">
        <title>Complete genome of Desulfosporosinus sp. OL.</title>
        <authorList>
            <person name="Mardanov A."/>
            <person name="Beletsky A."/>
            <person name="Panova A."/>
            <person name="Karnachuk O."/>
            <person name="Ravin N."/>
        </authorList>
    </citation>
    <scope>NUCLEOTIDE SEQUENCE [LARGE SCALE GENOMIC DNA]</scope>
    <source>
        <strain evidence="2 3">OL</strain>
    </source>
</reference>
<sequence length="220" mass="24853">MVIKRRQIDRERLAGALIFISLFIILMSMVSIRFLDVKVTNIELVDNDLYTIVTDKGPVNINTNDILRIERTYAKAAITGTPVEMDRIFTTKGFIYFSSLDPFYKIGHQLINSVDFVGKSVWINSKTSDATQTEWTSNQRQTANLKLIQPFNYAMGTPSNLTSVIFFVVSLQYLALAVGGTALFVLIFPLRLDTSMPAHSFLQQDPEIRSEEEKFGVVAK</sequence>
<dbReference type="STRING" id="1888891.DSOL_0292"/>
<dbReference type="EMBL" id="MLBF01000002">
    <property type="protein sequence ID" value="OLN33582.1"/>
    <property type="molecule type" value="Genomic_DNA"/>
</dbReference>
<feature type="transmembrane region" description="Helical" evidence="1">
    <location>
        <begin position="12"/>
        <end position="35"/>
    </location>
</feature>
<protein>
    <submittedName>
        <fullName evidence="2">Uncharacterized protein</fullName>
    </submittedName>
</protein>